<organism evidence="7 8">
    <name type="scientific">Clostridium acidisoli DSM 12555</name>
    <dbReference type="NCBI Taxonomy" id="1121291"/>
    <lineage>
        <taxon>Bacteria</taxon>
        <taxon>Bacillati</taxon>
        <taxon>Bacillota</taxon>
        <taxon>Clostridia</taxon>
        <taxon>Eubacteriales</taxon>
        <taxon>Clostridiaceae</taxon>
        <taxon>Clostridium</taxon>
    </lineage>
</organism>
<feature type="transmembrane region" description="Helical" evidence="5">
    <location>
        <begin position="251"/>
        <end position="271"/>
    </location>
</feature>
<keyword evidence="3 5" id="KW-1133">Transmembrane helix</keyword>
<feature type="transmembrane region" description="Helical" evidence="5">
    <location>
        <begin position="170"/>
        <end position="192"/>
    </location>
</feature>
<evidence type="ECO:0000256" key="5">
    <source>
        <dbReference type="SAM" id="Phobius"/>
    </source>
</evidence>
<name>A0A1W1XN95_9CLOT</name>
<comment type="subcellular location">
    <subcellularLocation>
        <location evidence="1">Membrane</location>
        <topology evidence="1">Multi-pass membrane protein</topology>
    </subcellularLocation>
</comment>
<dbReference type="Proteomes" id="UP000192468">
    <property type="component" value="Unassembled WGS sequence"/>
</dbReference>
<dbReference type="InterPro" id="IPR013525">
    <property type="entry name" value="ABC2_TM"/>
</dbReference>
<proteinExistence type="predicted"/>
<dbReference type="OrthoDB" id="1864035at2"/>
<reference evidence="7 8" key="1">
    <citation type="submission" date="2017-04" db="EMBL/GenBank/DDBJ databases">
        <authorList>
            <person name="Afonso C.L."/>
            <person name="Miller P.J."/>
            <person name="Scott M.A."/>
            <person name="Spackman E."/>
            <person name="Goraichik I."/>
            <person name="Dimitrov K.M."/>
            <person name="Suarez D.L."/>
            <person name="Swayne D.E."/>
        </authorList>
    </citation>
    <scope>NUCLEOTIDE SEQUENCE [LARGE SCALE GENOMIC DNA]</scope>
    <source>
        <strain evidence="7 8">DSM 12555</strain>
    </source>
</reference>
<evidence type="ECO:0000259" key="6">
    <source>
        <dbReference type="Pfam" id="PF12698"/>
    </source>
</evidence>
<protein>
    <submittedName>
        <fullName evidence="7">ABC-2 family transporter protein</fullName>
    </submittedName>
</protein>
<dbReference type="PANTHER" id="PTHR43027">
    <property type="entry name" value="DOXORUBICIN RESISTANCE ABC TRANSPORTER PERMEASE PROTEIN DRRC-RELATED"/>
    <property type="match status" value="1"/>
</dbReference>
<dbReference type="Pfam" id="PF12698">
    <property type="entry name" value="ABC2_membrane_3"/>
    <property type="match status" value="1"/>
</dbReference>
<evidence type="ECO:0000313" key="7">
    <source>
        <dbReference type="EMBL" id="SMC25337.1"/>
    </source>
</evidence>
<feature type="transmembrane region" description="Helical" evidence="5">
    <location>
        <begin position="218"/>
        <end position="239"/>
    </location>
</feature>
<evidence type="ECO:0000256" key="3">
    <source>
        <dbReference type="ARBA" id="ARBA00022989"/>
    </source>
</evidence>
<feature type="domain" description="ABC-2 type transporter transmembrane" evidence="6">
    <location>
        <begin position="25"/>
        <end position="351"/>
    </location>
</feature>
<evidence type="ECO:0000313" key="8">
    <source>
        <dbReference type="Proteomes" id="UP000192468"/>
    </source>
</evidence>
<dbReference type="EMBL" id="FWXH01000009">
    <property type="protein sequence ID" value="SMC25337.1"/>
    <property type="molecule type" value="Genomic_DNA"/>
</dbReference>
<keyword evidence="2 5" id="KW-0812">Transmembrane</keyword>
<accession>A0A1W1XN95</accession>
<feature type="transmembrane region" description="Helical" evidence="5">
    <location>
        <begin position="21"/>
        <end position="39"/>
    </location>
</feature>
<dbReference type="InterPro" id="IPR052902">
    <property type="entry name" value="ABC-2_transporter"/>
</dbReference>
<dbReference type="AlphaFoldDB" id="A0A1W1XN95"/>
<evidence type="ECO:0000256" key="4">
    <source>
        <dbReference type="ARBA" id="ARBA00023136"/>
    </source>
</evidence>
<feature type="transmembrane region" description="Helical" evidence="5">
    <location>
        <begin position="278"/>
        <end position="300"/>
    </location>
</feature>
<dbReference type="RefSeq" id="WP_084116251.1">
    <property type="nucleotide sequence ID" value="NZ_FWXH01000009.1"/>
</dbReference>
<evidence type="ECO:0000256" key="1">
    <source>
        <dbReference type="ARBA" id="ARBA00004141"/>
    </source>
</evidence>
<keyword evidence="8" id="KW-1185">Reference proteome</keyword>
<dbReference type="GO" id="GO:0140359">
    <property type="term" value="F:ABC-type transporter activity"/>
    <property type="evidence" value="ECO:0007669"/>
    <property type="project" value="InterPro"/>
</dbReference>
<sequence>MRSIYIVYYTLKRQLKNKNEVIRGLIFTLLIILILGLSLKEAFTSDQFNQQNISVYSNKIEAFNSFQSYIASKPQYKHIIKLIKVNSNNVGIQNVKSEKSDVYIKILELPNKSIEVEKVSVLHSNDFEDSFIKSLINSYRNSLGEHNGEVNVVKGNPLDLASKQPNAMDYYSVTMIIMIMFYNCAYGANIVIEDRDKNKVSRIISLPISYRKHITCKIIGEVIFVFLEAIFLIMCTKFIYKANWGNKFVDIFLAMLLFSIFCITFGTALASIIKSEELISFIMTAGIAILTFIAGGYVPIEYLDKNINNLSILSPSYAIQTIVFKKIYGYSYSVSGFYLELILLSIILFMITMVFGKEKEQ</sequence>
<evidence type="ECO:0000256" key="2">
    <source>
        <dbReference type="ARBA" id="ARBA00022692"/>
    </source>
</evidence>
<dbReference type="STRING" id="1121291.SAMN02745134_02420"/>
<gene>
    <name evidence="7" type="ORF">SAMN02745134_02420</name>
</gene>
<dbReference type="PANTHER" id="PTHR43027:SF1">
    <property type="entry name" value="DOXORUBICIN RESISTANCE ABC TRANSPORTER PERMEASE PROTEIN DRRC-RELATED"/>
    <property type="match status" value="1"/>
</dbReference>
<keyword evidence="4 5" id="KW-0472">Membrane</keyword>
<feature type="transmembrane region" description="Helical" evidence="5">
    <location>
        <begin position="337"/>
        <end position="356"/>
    </location>
</feature>
<dbReference type="GO" id="GO:0016020">
    <property type="term" value="C:membrane"/>
    <property type="evidence" value="ECO:0007669"/>
    <property type="project" value="UniProtKB-SubCell"/>
</dbReference>